<keyword evidence="2" id="KW-1185">Reference proteome</keyword>
<reference evidence="1" key="1">
    <citation type="journal article" date="2021" name="Genome Biol. Evol.">
        <title>A High-Quality Reference Genome for a Parasitic Bivalve with Doubly Uniparental Inheritance (Bivalvia: Unionida).</title>
        <authorList>
            <person name="Smith C.H."/>
        </authorList>
    </citation>
    <scope>NUCLEOTIDE SEQUENCE</scope>
    <source>
        <strain evidence="1">CHS0354</strain>
    </source>
</reference>
<proteinExistence type="predicted"/>
<dbReference type="EMBL" id="JAEAOA010001326">
    <property type="protein sequence ID" value="KAK3584933.1"/>
    <property type="molecule type" value="Genomic_DNA"/>
</dbReference>
<gene>
    <name evidence="1" type="ORF">CHS0354_021814</name>
</gene>
<organism evidence="1 2">
    <name type="scientific">Potamilus streckersoni</name>
    <dbReference type="NCBI Taxonomy" id="2493646"/>
    <lineage>
        <taxon>Eukaryota</taxon>
        <taxon>Metazoa</taxon>
        <taxon>Spiralia</taxon>
        <taxon>Lophotrochozoa</taxon>
        <taxon>Mollusca</taxon>
        <taxon>Bivalvia</taxon>
        <taxon>Autobranchia</taxon>
        <taxon>Heteroconchia</taxon>
        <taxon>Palaeoheterodonta</taxon>
        <taxon>Unionida</taxon>
        <taxon>Unionoidea</taxon>
        <taxon>Unionidae</taxon>
        <taxon>Ambleminae</taxon>
        <taxon>Lampsilini</taxon>
        <taxon>Potamilus</taxon>
    </lineage>
</organism>
<protein>
    <submittedName>
        <fullName evidence="1">Uncharacterized protein</fullName>
    </submittedName>
</protein>
<reference evidence="1" key="2">
    <citation type="journal article" date="2021" name="Genome Biol. Evol.">
        <title>Developing a high-quality reference genome for a parasitic bivalve with doubly uniparental inheritance (Bivalvia: Unionida).</title>
        <authorList>
            <person name="Smith C.H."/>
        </authorList>
    </citation>
    <scope>NUCLEOTIDE SEQUENCE</scope>
    <source>
        <strain evidence="1">CHS0354</strain>
        <tissue evidence="1">Mantle</tissue>
    </source>
</reference>
<dbReference type="AlphaFoldDB" id="A0AAE0S4I7"/>
<sequence length="126" mass="14549">MVSDLENENCNTTFDYERLHAPMEMDGQDELMCPKGSYQASSSQCQDQDDSPEDFCYLSVPDLLTGIEEKMDGNAFILQEEARKGLKRKHSELCYMDDLDMEEEQYEKVHIIDGLDICETRSLLTF</sequence>
<reference evidence="1" key="3">
    <citation type="submission" date="2023-05" db="EMBL/GenBank/DDBJ databases">
        <authorList>
            <person name="Smith C.H."/>
        </authorList>
    </citation>
    <scope>NUCLEOTIDE SEQUENCE</scope>
    <source>
        <strain evidence="1">CHS0354</strain>
        <tissue evidence="1">Mantle</tissue>
    </source>
</reference>
<comment type="caution">
    <text evidence="1">The sequence shown here is derived from an EMBL/GenBank/DDBJ whole genome shotgun (WGS) entry which is preliminary data.</text>
</comment>
<name>A0AAE0S4I7_9BIVA</name>
<dbReference type="Proteomes" id="UP001195483">
    <property type="component" value="Unassembled WGS sequence"/>
</dbReference>
<accession>A0AAE0S4I7</accession>
<evidence type="ECO:0000313" key="1">
    <source>
        <dbReference type="EMBL" id="KAK3584933.1"/>
    </source>
</evidence>
<evidence type="ECO:0000313" key="2">
    <source>
        <dbReference type="Proteomes" id="UP001195483"/>
    </source>
</evidence>